<organism evidence="14 15">
    <name type="scientific">Thermogymnomonas acidicola</name>
    <dbReference type="NCBI Taxonomy" id="399579"/>
    <lineage>
        <taxon>Archaea</taxon>
        <taxon>Methanobacteriati</taxon>
        <taxon>Thermoplasmatota</taxon>
        <taxon>Thermoplasmata</taxon>
        <taxon>Thermoplasmatales</taxon>
        <taxon>Thermogymnomonas</taxon>
    </lineage>
</organism>
<keyword evidence="7 12" id="KW-0963">Cytoplasm</keyword>
<dbReference type="InterPro" id="IPR011060">
    <property type="entry name" value="RibuloseP-bd_barrel"/>
</dbReference>
<dbReference type="Proteomes" id="UP000632195">
    <property type="component" value="Unassembled WGS sequence"/>
</dbReference>
<evidence type="ECO:0000256" key="12">
    <source>
        <dbReference type="HAMAP-Rule" id="MF_01014"/>
    </source>
</evidence>
<dbReference type="InterPro" id="IPR013785">
    <property type="entry name" value="Aldolase_TIM"/>
</dbReference>
<proteinExistence type="inferred from homology"/>
<dbReference type="InterPro" id="IPR044524">
    <property type="entry name" value="Isoase_HisA-like"/>
</dbReference>
<dbReference type="PANTHER" id="PTHR43090:SF7">
    <property type="entry name" value="1-(5-PHOSPHORIBOSYL)-5-[(5-PHOSPHORIBOSYLAMINO)METHYLIDENEAMINO] IMIDAZOLE-4-CARBOXAMIDE ISOMERASE"/>
    <property type="match status" value="1"/>
</dbReference>
<dbReference type="InterPro" id="IPR006062">
    <property type="entry name" value="His_biosynth"/>
</dbReference>
<dbReference type="HAMAP" id="MF_01014">
    <property type="entry name" value="HisA"/>
    <property type="match status" value="1"/>
</dbReference>
<protein>
    <recommendedName>
        <fullName evidence="6 12">1-(5-phosphoribosyl)-5-[(5-phosphoribosylamino)methylideneamino] imidazole-4-carboxamide isomerase</fullName>
        <ecNumber evidence="5 12">5.3.1.16</ecNumber>
    </recommendedName>
    <alternativeName>
        <fullName evidence="11 12">Phosphoribosylformimino-5-aminoimidazole carboxamide ribotide isomerase</fullName>
    </alternativeName>
</protein>
<sequence length="228" mass="24866">MRFRVFPAVDILNGRAVRLYRGMRERATDYGDPVEVAERFASVTGTLHIIDLDGAFTGSPKNMAVVKRIVDRTGAYVQVGGGFRRMEAIEEAYSTGVRSVILGTAAQDLDFVREVVRLFPDTAVSLDSRGGLMATNGWTRVSGRHVSSGYSAMKGLVRRFIYTSVDRDGTMAGVETVERFWADEDFIYAGGVTTADDVLRLIRSGFTGCIIGKALYEGTVDLKSLGGL</sequence>
<dbReference type="GO" id="GO:0003949">
    <property type="term" value="F:1-(5-phosphoribosyl)-5-[(5-phosphoribosylamino)methylideneamino]imidazole-4-carboxamide isomerase activity"/>
    <property type="evidence" value="ECO:0007669"/>
    <property type="project" value="UniProtKB-UniRule"/>
</dbReference>
<evidence type="ECO:0000256" key="5">
    <source>
        <dbReference type="ARBA" id="ARBA00012550"/>
    </source>
</evidence>
<dbReference type="EC" id="5.3.1.16" evidence="5 12"/>
<evidence type="ECO:0000256" key="3">
    <source>
        <dbReference type="ARBA" id="ARBA00005133"/>
    </source>
</evidence>
<keyword evidence="9 12" id="KW-0368">Histidine biosynthesis</keyword>
<feature type="active site" description="Proton acceptor" evidence="12">
    <location>
        <position position="10"/>
    </location>
</feature>
<reference evidence="14" key="1">
    <citation type="journal article" date="2014" name="Int. J. Syst. Evol. Microbiol.">
        <title>Complete genome sequence of Corynebacterium casei LMG S-19264T (=DSM 44701T), isolated from a smear-ripened cheese.</title>
        <authorList>
            <consortium name="US DOE Joint Genome Institute (JGI-PGF)"/>
            <person name="Walter F."/>
            <person name="Albersmeier A."/>
            <person name="Kalinowski J."/>
            <person name="Ruckert C."/>
        </authorList>
    </citation>
    <scope>NUCLEOTIDE SEQUENCE</scope>
    <source>
        <strain evidence="14">JCM 13583</strain>
    </source>
</reference>
<evidence type="ECO:0000256" key="10">
    <source>
        <dbReference type="ARBA" id="ARBA00023235"/>
    </source>
</evidence>
<reference evidence="14" key="2">
    <citation type="submission" date="2022-09" db="EMBL/GenBank/DDBJ databases">
        <authorList>
            <person name="Sun Q."/>
            <person name="Ohkuma M."/>
        </authorList>
    </citation>
    <scope>NUCLEOTIDE SEQUENCE</scope>
    <source>
        <strain evidence="14">JCM 13583</strain>
    </source>
</reference>
<dbReference type="GO" id="GO:0000162">
    <property type="term" value="P:L-tryptophan biosynthetic process"/>
    <property type="evidence" value="ECO:0007669"/>
    <property type="project" value="TreeGrafter"/>
</dbReference>
<feature type="active site" description="Proton donor" evidence="12">
    <location>
        <position position="127"/>
    </location>
</feature>
<comment type="caution">
    <text evidence="14">The sequence shown here is derived from an EMBL/GenBank/DDBJ whole genome shotgun (WGS) entry which is preliminary data.</text>
</comment>
<evidence type="ECO:0000256" key="13">
    <source>
        <dbReference type="RuleBase" id="RU003657"/>
    </source>
</evidence>
<keyword evidence="10 12" id="KW-0413">Isomerase</keyword>
<evidence type="ECO:0000313" key="14">
    <source>
        <dbReference type="EMBL" id="GGM75905.1"/>
    </source>
</evidence>
<evidence type="ECO:0000256" key="6">
    <source>
        <dbReference type="ARBA" id="ARBA00018464"/>
    </source>
</evidence>
<evidence type="ECO:0000256" key="2">
    <source>
        <dbReference type="ARBA" id="ARBA00004496"/>
    </source>
</evidence>
<dbReference type="GO" id="GO:0005737">
    <property type="term" value="C:cytoplasm"/>
    <property type="evidence" value="ECO:0007669"/>
    <property type="project" value="UniProtKB-SubCell"/>
</dbReference>
<comment type="subcellular location">
    <subcellularLocation>
        <location evidence="2 12">Cytoplasm</location>
    </subcellularLocation>
</comment>
<keyword evidence="15" id="KW-1185">Reference proteome</keyword>
<evidence type="ECO:0000256" key="9">
    <source>
        <dbReference type="ARBA" id="ARBA00023102"/>
    </source>
</evidence>
<evidence type="ECO:0000256" key="4">
    <source>
        <dbReference type="ARBA" id="ARBA00009667"/>
    </source>
</evidence>
<dbReference type="SUPFAM" id="SSF51366">
    <property type="entry name" value="Ribulose-phoshate binding barrel"/>
    <property type="match status" value="1"/>
</dbReference>
<comment type="pathway">
    <text evidence="3 12">Amino-acid biosynthesis; L-histidine biosynthesis; L-histidine from 5-phospho-alpha-D-ribose 1-diphosphate: step 4/9.</text>
</comment>
<evidence type="ECO:0000256" key="11">
    <source>
        <dbReference type="ARBA" id="ARBA00030547"/>
    </source>
</evidence>
<dbReference type="PANTHER" id="PTHR43090">
    <property type="entry name" value="1-(5-PHOSPHORIBOSYL)-5-[(5-PHOSPHORIBOSYLAMINO)METHYLIDENEAMINO] IMIDAZOLE-4-CARBOXAMIDE ISOMERASE"/>
    <property type="match status" value="1"/>
</dbReference>
<dbReference type="NCBIfam" id="NF003156">
    <property type="entry name" value="PRK04128.1"/>
    <property type="match status" value="1"/>
</dbReference>
<dbReference type="AlphaFoldDB" id="A0AA37F9U2"/>
<comment type="catalytic activity">
    <reaction evidence="1 12">
        <text>1-(5-phospho-beta-D-ribosyl)-5-[(5-phospho-beta-D-ribosylamino)methylideneamino]imidazole-4-carboxamide = 5-[(5-phospho-1-deoxy-D-ribulos-1-ylimino)methylamino]-1-(5-phospho-beta-D-ribosyl)imidazole-4-carboxamide</text>
        <dbReference type="Rhea" id="RHEA:15469"/>
        <dbReference type="ChEBI" id="CHEBI:58435"/>
        <dbReference type="ChEBI" id="CHEBI:58525"/>
        <dbReference type="EC" id="5.3.1.16"/>
    </reaction>
</comment>
<dbReference type="Pfam" id="PF00977">
    <property type="entry name" value="His_biosynth"/>
    <property type="match status" value="1"/>
</dbReference>
<comment type="similarity">
    <text evidence="4 12 13">Belongs to the HisA/HisF family.</text>
</comment>
<evidence type="ECO:0000256" key="7">
    <source>
        <dbReference type="ARBA" id="ARBA00022490"/>
    </source>
</evidence>
<dbReference type="InterPro" id="IPR023016">
    <property type="entry name" value="HisA/PriA"/>
</dbReference>
<dbReference type="CDD" id="cd04732">
    <property type="entry name" value="HisA"/>
    <property type="match status" value="1"/>
</dbReference>
<dbReference type="GO" id="GO:0000105">
    <property type="term" value="P:L-histidine biosynthetic process"/>
    <property type="evidence" value="ECO:0007669"/>
    <property type="project" value="UniProtKB-UniRule"/>
</dbReference>
<evidence type="ECO:0000256" key="8">
    <source>
        <dbReference type="ARBA" id="ARBA00022605"/>
    </source>
</evidence>
<dbReference type="Gene3D" id="3.20.20.70">
    <property type="entry name" value="Aldolase class I"/>
    <property type="match status" value="1"/>
</dbReference>
<evidence type="ECO:0000256" key="1">
    <source>
        <dbReference type="ARBA" id="ARBA00000901"/>
    </source>
</evidence>
<accession>A0AA37F9U2</accession>
<gene>
    <name evidence="12" type="primary">hisA</name>
    <name evidence="14" type="ORF">GCM10007108_12280</name>
</gene>
<dbReference type="RefSeq" id="WP_188681351.1">
    <property type="nucleotide sequence ID" value="NZ_BMNY01000002.1"/>
</dbReference>
<evidence type="ECO:0000313" key="15">
    <source>
        <dbReference type="Proteomes" id="UP000632195"/>
    </source>
</evidence>
<name>A0AA37F9U2_9ARCH</name>
<keyword evidence="8 12" id="KW-0028">Amino-acid biosynthesis</keyword>
<dbReference type="EMBL" id="BMNY01000002">
    <property type="protein sequence ID" value="GGM75905.1"/>
    <property type="molecule type" value="Genomic_DNA"/>
</dbReference>